<keyword evidence="2" id="KW-1185">Reference proteome</keyword>
<organism evidence="1 2">
    <name type="scientific">Natrinema saccharevitans</name>
    <dbReference type="NCBI Taxonomy" id="301967"/>
    <lineage>
        <taxon>Archaea</taxon>
        <taxon>Methanobacteriati</taxon>
        <taxon>Methanobacteriota</taxon>
        <taxon>Stenosarchaea group</taxon>
        <taxon>Halobacteria</taxon>
        <taxon>Halobacteriales</taxon>
        <taxon>Natrialbaceae</taxon>
        <taxon>Natrinema</taxon>
    </lineage>
</organism>
<dbReference type="Proteomes" id="UP000189370">
    <property type="component" value="Unassembled WGS sequence"/>
</dbReference>
<name>A0A1S8AVS1_9EURY</name>
<proteinExistence type="predicted"/>
<dbReference type="AlphaFoldDB" id="A0A1S8AVS1"/>
<dbReference type="EMBL" id="LWLN01000001">
    <property type="protein sequence ID" value="OLZ40850.1"/>
    <property type="molecule type" value="Genomic_DNA"/>
</dbReference>
<accession>A0A1S8AVS1</accession>
<dbReference type="STRING" id="301967.A6E15_07535"/>
<evidence type="ECO:0000313" key="2">
    <source>
        <dbReference type="Proteomes" id="UP000189370"/>
    </source>
</evidence>
<reference evidence="2" key="1">
    <citation type="submission" date="2016-04" db="EMBL/GenBank/DDBJ databases">
        <authorList>
            <person name="Chen S.-C."/>
            <person name="Lai M.-C."/>
        </authorList>
    </citation>
    <scope>NUCLEOTIDE SEQUENCE [LARGE SCALE GENOMIC DNA]</scope>
    <source>
        <strain evidence="2">AB14</strain>
    </source>
</reference>
<protein>
    <submittedName>
        <fullName evidence="1">Uncharacterized protein</fullName>
    </submittedName>
</protein>
<gene>
    <name evidence="1" type="ORF">A6E15_07535</name>
</gene>
<sequence length="145" mass="17235">MFGPRPVQYDYKLLYRLRRGNQEVENWTEIQEVTDLPGRFRSVWNPNTYTTKALFDIATKLTASIAEELDFDEEEYGNPTQIEDERVQLTTPYLMVLNYTVKWVRDKRDVGPEDQVQLIIMRGSNREEKFKPLFISKYHKVKSHA</sequence>
<evidence type="ECO:0000313" key="1">
    <source>
        <dbReference type="EMBL" id="OLZ40850.1"/>
    </source>
</evidence>
<comment type="caution">
    <text evidence="1">The sequence shown here is derived from an EMBL/GenBank/DDBJ whole genome shotgun (WGS) entry which is preliminary data.</text>
</comment>